<protein>
    <submittedName>
        <fullName evidence="1">Uncharacterized protein</fullName>
    </submittedName>
</protein>
<name>A0A9N8P5P2_9PEZI</name>
<keyword evidence="2" id="KW-1185">Reference proteome</keyword>
<sequence length="168" mass="18049">MGIPLSTLSSPSLDGGLVPAYGLGDVGPFTSAFTVDPSDTNSLGFSASMTNMNGDIQAQYTDTANTPIGTGPMTLALDSFYGEGFILGTYAMYFGQTTATVSPQPTTTTMIVPGQATYLATKTETVFVTTETKFRFFYEQPIITIEHFQLSVVSINCHFEPESPFFLE</sequence>
<proteinExistence type="predicted"/>
<comment type="caution">
    <text evidence="1">The sequence shown here is derived from an EMBL/GenBank/DDBJ whole genome shotgun (WGS) entry which is preliminary data.</text>
</comment>
<reference evidence="1" key="1">
    <citation type="submission" date="2020-06" db="EMBL/GenBank/DDBJ databases">
        <authorList>
            <person name="Onetto C."/>
        </authorList>
    </citation>
    <scope>NUCLEOTIDE SEQUENCE</scope>
</reference>
<dbReference type="EMBL" id="CAIJEN010000001">
    <property type="protein sequence ID" value="CAD0082790.1"/>
    <property type="molecule type" value="Genomic_DNA"/>
</dbReference>
<organism evidence="1 2">
    <name type="scientific">Aureobasidium vineae</name>
    <dbReference type="NCBI Taxonomy" id="2773715"/>
    <lineage>
        <taxon>Eukaryota</taxon>
        <taxon>Fungi</taxon>
        <taxon>Dikarya</taxon>
        <taxon>Ascomycota</taxon>
        <taxon>Pezizomycotina</taxon>
        <taxon>Dothideomycetes</taxon>
        <taxon>Dothideomycetidae</taxon>
        <taxon>Dothideales</taxon>
        <taxon>Saccotheciaceae</taxon>
        <taxon>Aureobasidium</taxon>
    </lineage>
</organism>
<accession>A0A9N8P5P2</accession>
<dbReference type="AlphaFoldDB" id="A0A9N8P5P2"/>
<evidence type="ECO:0000313" key="2">
    <source>
        <dbReference type="Proteomes" id="UP000716446"/>
    </source>
</evidence>
<dbReference type="Proteomes" id="UP000716446">
    <property type="component" value="Unassembled WGS sequence"/>
</dbReference>
<evidence type="ECO:0000313" key="1">
    <source>
        <dbReference type="EMBL" id="CAD0082790.1"/>
    </source>
</evidence>
<gene>
    <name evidence="1" type="ORF">AWRI4619_LOCUS1357</name>
</gene>